<reference evidence="2 3" key="1">
    <citation type="submission" date="2024-04" db="EMBL/GenBank/DDBJ databases">
        <title>Novel species of the genus Ideonella isolated from streams.</title>
        <authorList>
            <person name="Lu H."/>
        </authorList>
    </citation>
    <scope>NUCLEOTIDE SEQUENCE [LARGE SCALE GENOMIC DNA]</scope>
    <source>
        <strain evidence="2 3">DXS29W</strain>
    </source>
</reference>
<dbReference type="RefSeq" id="WP_341427904.1">
    <property type="nucleotide sequence ID" value="NZ_JBBUTG010000016.1"/>
</dbReference>
<comment type="caution">
    <text evidence="2">The sequence shown here is derived from an EMBL/GenBank/DDBJ whole genome shotgun (WGS) entry which is preliminary data.</text>
</comment>
<keyword evidence="1" id="KW-0732">Signal</keyword>
<evidence type="ECO:0000313" key="3">
    <source>
        <dbReference type="Proteomes" id="UP001371218"/>
    </source>
</evidence>
<name>A0ABU9BVK0_9BURK</name>
<proteinExistence type="predicted"/>
<feature type="chain" id="PRO_5046198668" evidence="1">
    <location>
        <begin position="20"/>
        <end position="147"/>
    </location>
</feature>
<evidence type="ECO:0000313" key="2">
    <source>
        <dbReference type="EMBL" id="MEK8033483.1"/>
    </source>
</evidence>
<feature type="signal peptide" evidence="1">
    <location>
        <begin position="1"/>
        <end position="19"/>
    </location>
</feature>
<keyword evidence="3" id="KW-1185">Reference proteome</keyword>
<protein>
    <submittedName>
        <fullName evidence="2">Uncharacterized protein</fullName>
    </submittedName>
</protein>
<gene>
    <name evidence="2" type="ORF">AACH06_21900</name>
</gene>
<dbReference type="EMBL" id="JBBUTG010000016">
    <property type="protein sequence ID" value="MEK8033483.1"/>
    <property type="molecule type" value="Genomic_DNA"/>
</dbReference>
<accession>A0ABU9BVK0</accession>
<sequence length="147" mass="15592">MWRLLFLCLIASAPALSEAQATWRRPITAPQDFLAHEPEQALELSAACRATVAPRLAAARVVRLAAADISALEACTKAPVAQGGKLIHAVRAVRIGGSGGDYQVYFNKTEVFVFHGSFDKLPMADAVVLVAADVELTDAFADAATLD</sequence>
<dbReference type="Proteomes" id="UP001371218">
    <property type="component" value="Unassembled WGS sequence"/>
</dbReference>
<organism evidence="2 3">
    <name type="scientific">Ideonella lacteola</name>
    <dbReference type="NCBI Taxonomy" id="2984193"/>
    <lineage>
        <taxon>Bacteria</taxon>
        <taxon>Pseudomonadati</taxon>
        <taxon>Pseudomonadota</taxon>
        <taxon>Betaproteobacteria</taxon>
        <taxon>Burkholderiales</taxon>
        <taxon>Sphaerotilaceae</taxon>
        <taxon>Ideonella</taxon>
    </lineage>
</organism>
<evidence type="ECO:0000256" key="1">
    <source>
        <dbReference type="SAM" id="SignalP"/>
    </source>
</evidence>